<accession>A0A0U1LW52</accession>
<evidence type="ECO:0000256" key="1">
    <source>
        <dbReference type="SAM" id="MobiDB-lite"/>
    </source>
</evidence>
<keyword evidence="3" id="KW-1185">Reference proteome</keyword>
<proteinExistence type="predicted"/>
<dbReference type="AlphaFoldDB" id="A0A0U1LW52"/>
<dbReference type="Proteomes" id="UP000054383">
    <property type="component" value="Unassembled WGS sequence"/>
</dbReference>
<feature type="region of interest" description="Disordered" evidence="1">
    <location>
        <begin position="228"/>
        <end position="252"/>
    </location>
</feature>
<dbReference type="OrthoDB" id="4199007at2759"/>
<organism evidence="2 3">
    <name type="scientific">Talaromyces islandicus</name>
    <name type="common">Penicillium islandicum</name>
    <dbReference type="NCBI Taxonomy" id="28573"/>
    <lineage>
        <taxon>Eukaryota</taxon>
        <taxon>Fungi</taxon>
        <taxon>Dikarya</taxon>
        <taxon>Ascomycota</taxon>
        <taxon>Pezizomycotina</taxon>
        <taxon>Eurotiomycetes</taxon>
        <taxon>Eurotiomycetidae</taxon>
        <taxon>Eurotiales</taxon>
        <taxon>Trichocomaceae</taxon>
        <taxon>Talaromyces</taxon>
        <taxon>Talaromyces sect. Islandici</taxon>
    </lineage>
</organism>
<evidence type="ECO:0000313" key="2">
    <source>
        <dbReference type="EMBL" id="CRG87445.1"/>
    </source>
</evidence>
<sequence length="417" mass="47275">MYTMEDLLKRTNPWNSLPPVLSHIHVTSSSFLRDGSCASDDISDISTVTTATTVTNVSSTLPEFGIPIPHTPKPHLQSVASRGFHGYESGYEPDNSEVEGAEHVEFSDHVRQYLDGQFQDDDDIFDFEVYPSVSMDDEIDAEMALEDPFEHESDFEESDIDMGSYVEDIVFDDDYVEFGNSVHFDANISYIESPNDSESTDDDEPQMTMHERMLLARKDLKPAEEDIVNSDHDDVDECYDSDSNSDTEDATKSDTAIADEIILEILSNYSRDMVDIDKQIFVAFINGIHEVTDQKYQSHLQDRVQGFRDGRFQSPFFDNDSCLFLNDSLKHVIGMFRNVVNREEFEELARLAGQRKGGEFESESVALFERIEHLVSERLLEDKVVVGKDELGFFVDGVVYALERPQIYAYDVSAASP</sequence>
<reference evidence="2 3" key="1">
    <citation type="submission" date="2015-04" db="EMBL/GenBank/DDBJ databases">
        <authorList>
            <person name="Syromyatnikov M.Y."/>
            <person name="Popov V.N."/>
        </authorList>
    </citation>
    <scope>NUCLEOTIDE SEQUENCE [LARGE SCALE GENOMIC DNA]</scope>
    <source>
        <strain evidence="2">WF-38-12</strain>
    </source>
</reference>
<evidence type="ECO:0000313" key="3">
    <source>
        <dbReference type="Proteomes" id="UP000054383"/>
    </source>
</evidence>
<gene>
    <name evidence="2" type="ORF">PISL3812_04462</name>
</gene>
<dbReference type="EMBL" id="CVMT01000003">
    <property type="protein sequence ID" value="CRG87445.1"/>
    <property type="molecule type" value="Genomic_DNA"/>
</dbReference>
<protein>
    <submittedName>
        <fullName evidence="2">Uncharacterized protein</fullName>
    </submittedName>
</protein>
<name>A0A0U1LW52_TALIS</name>
<feature type="compositionally biased region" description="Acidic residues" evidence="1">
    <location>
        <begin position="233"/>
        <end position="248"/>
    </location>
</feature>
<dbReference type="OMA" id="MTCHEMM"/>